<feature type="repeat" description="TPR" evidence="1">
    <location>
        <begin position="179"/>
        <end position="212"/>
    </location>
</feature>
<dbReference type="AlphaFoldDB" id="A0A9N8E0S5"/>
<keyword evidence="1" id="KW-0802">TPR repeat</keyword>
<evidence type="ECO:0000256" key="1">
    <source>
        <dbReference type="PROSITE-ProRule" id="PRU00339"/>
    </source>
</evidence>
<accession>A0A9N8E0S5</accession>
<dbReference type="InterPro" id="IPR011990">
    <property type="entry name" value="TPR-like_helical_dom_sf"/>
</dbReference>
<evidence type="ECO:0000313" key="2">
    <source>
        <dbReference type="EMBL" id="CAB9509539.1"/>
    </source>
</evidence>
<protein>
    <submittedName>
        <fullName evidence="2">Uncharacterized protein</fullName>
    </submittedName>
</protein>
<reference evidence="2" key="1">
    <citation type="submission" date="2020-06" db="EMBL/GenBank/DDBJ databases">
        <authorList>
            <consortium name="Plant Systems Biology data submission"/>
        </authorList>
    </citation>
    <scope>NUCLEOTIDE SEQUENCE</scope>
    <source>
        <strain evidence="2">D6</strain>
    </source>
</reference>
<sequence>MDSISRLLFLEDNNNNNNIDDDNNLLKDTTCTTDYSTDVDDEDDAAYYSSLFQMYDGNWAVNGHWLTAEVSTLLECLQQLQDQDDSTDLDASLQCSQRLMASWMETSFSNDGTDHDDYFYLEDYLPLDDRTKYHELQQHLQCRCLTMASLMLRCLAADLIAPPYVQICRLASHDRQRIASLKTRANEAFFFQRDYPAALQLYEEALQQFPPNFICHVMPAVDWKELVSLLASQADCYFQLEDFVNVGYLASYALVFDASHTKSLILRAKAQLALARIAQTTTANDNNDNTNSEEDISSTSLRYTIQAKIDLEQVLSSLLQNNNNNNNNKSKAEEKVARELMEDVVQPMMQREQNVFSSGDPYSSSSSSWDWHVKSITATCWRATPHNLYYTSTSTSDA</sequence>
<comment type="caution">
    <text evidence="2">The sequence shown here is derived from an EMBL/GenBank/DDBJ whole genome shotgun (WGS) entry which is preliminary data.</text>
</comment>
<keyword evidence="3" id="KW-1185">Reference proteome</keyword>
<dbReference type="InterPro" id="IPR019734">
    <property type="entry name" value="TPR_rpt"/>
</dbReference>
<dbReference type="SUPFAM" id="SSF48452">
    <property type="entry name" value="TPR-like"/>
    <property type="match status" value="1"/>
</dbReference>
<dbReference type="Proteomes" id="UP001153069">
    <property type="component" value="Unassembled WGS sequence"/>
</dbReference>
<dbReference type="EMBL" id="CAICTM010000392">
    <property type="protein sequence ID" value="CAB9509539.1"/>
    <property type="molecule type" value="Genomic_DNA"/>
</dbReference>
<gene>
    <name evidence="2" type="ORF">SEMRO_393_G133730.1</name>
</gene>
<dbReference type="Gene3D" id="1.25.40.10">
    <property type="entry name" value="Tetratricopeptide repeat domain"/>
    <property type="match status" value="1"/>
</dbReference>
<name>A0A9N8E0S5_9STRA</name>
<proteinExistence type="predicted"/>
<dbReference type="PROSITE" id="PS50005">
    <property type="entry name" value="TPR"/>
    <property type="match status" value="1"/>
</dbReference>
<organism evidence="2 3">
    <name type="scientific">Seminavis robusta</name>
    <dbReference type="NCBI Taxonomy" id="568900"/>
    <lineage>
        <taxon>Eukaryota</taxon>
        <taxon>Sar</taxon>
        <taxon>Stramenopiles</taxon>
        <taxon>Ochrophyta</taxon>
        <taxon>Bacillariophyta</taxon>
        <taxon>Bacillariophyceae</taxon>
        <taxon>Bacillariophycidae</taxon>
        <taxon>Naviculales</taxon>
        <taxon>Naviculaceae</taxon>
        <taxon>Seminavis</taxon>
    </lineage>
</organism>
<evidence type="ECO:0000313" key="3">
    <source>
        <dbReference type="Proteomes" id="UP001153069"/>
    </source>
</evidence>